<keyword evidence="5" id="KW-0175">Coiled coil</keyword>
<dbReference type="InterPro" id="IPR036961">
    <property type="entry name" value="Kinesin_motor_dom_sf"/>
</dbReference>
<dbReference type="Gene3D" id="3.40.850.10">
    <property type="entry name" value="Kinesin motor domain"/>
    <property type="match status" value="1"/>
</dbReference>
<keyword evidence="2" id="KW-0963">Cytoplasm</keyword>
<keyword evidence="4 6" id="KW-0067">ATP-binding</keyword>
<dbReference type="InterPro" id="IPR019821">
    <property type="entry name" value="Kinesin_motor_CS"/>
</dbReference>
<evidence type="ECO:0000313" key="10">
    <source>
        <dbReference type="EMBL" id="KAF0682587.1"/>
    </source>
</evidence>
<dbReference type="GO" id="GO:0007018">
    <property type="term" value="P:microtubule-based movement"/>
    <property type="evidence" value="ECO:0007669"/>
    <property type="project" value="InterPro"/>
</dbReference>
<dbReference type="EMBL" id="CAADRA010007544">
    <property type="protein sequence ID" value="VFU01919.1"/>
    <property type="molecule type" value="Genomic_DNA"/>
</dbReference>
<dbReference type="GO" id="GO:0007052">
    <property type="term" value="P:mitotic spindle organization"/>
    <property type="evidence" value="ECO:0007669"/>
    <property type="project" value="TreeGrafter"/>
</dbReference>
<evidence type="ECO:0000256" key="2">
    <source>
        <dbReference type="ARBA" id="ARBA00022490"/>
    </source>
</evidence>
<dbReference type="AlphaFoldDB" id="A0A485LU35"/>
<dbReference type="GO" id="GO:0051231">
    <property type="term" value="P:spindle elongation"/>
    <property type="evidence" value="ECO:0007669"/>
    <property type="project" value="TreeGrafter"/>
</dbReference>
<accession>A0A485LU35</accession>
<evidence type="ECO:0000256" key="5">
    <source>
        <dbReference type="ARBA" id="ARBA00023054"/>
    </source>
</evidence>
<dbReference type="Proteomes" id="UP000332933">
    <property type="component" value="Unassembled WGS sequence"/>
</dbReference>
<feature type="compositionally biased region" description="Polar residues" evidence="8">
    <location>
        <begin position="507"/>
        <end position="517"/>
    </location>
</feature>
<dbReference type="CDD" id="cd00106">
    <property type="entry name" value="KISc"/>
    <property type="match status" value="1"/>
</dbReference>
<dbReference type="PROSITE" id="PS00411">
    <property type="entry name" value="KINESIN_MOTOR_1"/>
    <property type="match status" value="1"/>
</dbReference>
<feature type="region of interest" description="Disordered" evidence="8">
    <location>
        <begin position="503"/>
        <end position="593"/>
    </location>
</feature>
<evidence type="ECO:0000259" key="9">
    <source>
        <dbReference type="PROSITE" id="PS50067"/>
    </source>
</evidence>
<reference evidence="10" key="2">
    <citation type="submission" date="2019-06" db="EMBL/GenBank/DDBJ databases">
        <title>Genomics analysis of Aphanomyces spp. identifies a new class of oomycete effector associated with host adaptation.</title>
        <authorList>
            <person name="Gaulin E."/>
        </authorList>
    </citation>
    <scope>NUCLEOTIDE SEQUENCE</scope>
    <source>
        <strain evidence="10">CBS 578.67</strain>
    </source>
</reference>
<dbReference type="EMBL" id="VJMH01007518">
    <property type="protein sequence ID" value="KAF0682587.1"/>
    <property type="molecule type" value="Genomic_DNA"/>
</dbReference>
<dbReference type="InterPro" id="IPR027640">
    <property type="entry name" value="Kinesin-like_fam"/>
</dbReference>
<name>A0A485LU35_9STRA</name>
<feature type="binding site" evidence="6">
    <location>
        <begin position="146"/>
        <end position="153"/>
    </location>
    <ligand>
        <name>ATP</name>
        <dbReference type="ChEBI" id="CHEBI:30616"/>
    </ligand>
</feature>
<evidence type="ECO:0000256" key="6">
    <source>
        <dbReference type="PROSITE-ProRule" id="PRU00283"/>
    </source>
</evidence>
<feature type="compositionally biased region" description="Basic and acidic residues" evidence="8">
    <location>
        <begin position="520"/>
        <end position="530"/>
    </location>
</feature>
<dbReference type="Pfam" id="PF00225">
    <property type="entry name" value="Kinesin"/>
    <property type="match status" value="1"/>
</dbReference>
<feature type="compositionally biased region" description="Polar residues" evidence="8">
    <location>
        <begin position="531"/>
        <end position="555"/>
    </location>
</feature>
<dbReference type="GO" id="GO:0005874">
    <property type="term" value="C:microtubule"/>
    <property type="evidence" value="ECO:0007669"/>
    <property type="project" value="UniProtKB-KW"/>
</dbReference>
<organism evidence="11 12">
    <name type="scientific">Aphanomyces stellatus</name>
    <dbReference type="NCBI Taxonomy" id="120398"/>
    <lineage>
        <taxon>Eukaryota</taxon>
        <taxon>Sar</taxon>
        <taxon>Stramenopiles</taxon>
        <taxon>Oomycota</taxon>
        <taxon>Saprolegniomycetes</taxon>
        <taxon>Saprolegniales</taxon>
        <taxon>Verrucalvaceae</taxon>
        <taxon>Aphanomyces</taxon>
    </lineage>
</organism>
<keyword evidence="6 7" id="KW-0505">Motor protein</keyword>
<evidence type="ECO:0000256" key="3">
    <source>
        <dbReference type="ARBA" id="ARBA00022741"/>
    </source>
</evidence>
<evidence type="ECO:0000256" key="1">
    <source>
        <dbReference type="ARBA" id="ARBA00004496"/>
    </source>
</evidence>
<feature type="domain" description="Kinesin motor" evidence="9">
    <location>
        <begin position="64"/>
        <end position="399"/>
    </location>
</feature>
<dbReference type="GO" id="GO:0003777">
    <property type="term" value="F:microtubule motor activity"/>
    <property type="evidence" value="ECO:0007669"/>
    <property type="project" value="InterPro"/>
</dbReference>
<proteinExistence type="inferred from homology"/>
<reference evidence="11 12" key="1">
    <citation type="submission" date="2019-03" db="EMBL/GenBank/DDBJ databases">
        <authorList>
            <person name="Gaulin E."/>
            <person name="Dumas B."/>
        </authorList>
    </citation>
    <scope>NUCLEOTIDE SEQUENCE [LARGE SCALE GENOMIC DNA]</scope>
    <source>
        <strain evidence="11">CBS 568.67</strain>
    </source>
</reference>
<comment type="subcellular location">
    <subcellularLocation>
        <location evidence="1">Cytoplasm</location>
    </subcellularLocation>
</comment>
<protein>
    <recommendedName>
        <fullName evidence="7">Kinesin-like protein</fullName>
    </recommendedName>
</protein>
<comment type="similarity">
    <text evidence="6 7">Belongs to the TRAFAC class myosin-kinesin ATPase superfamily. Kinesin family.</text>
</comment>
<evidence type="ECO:0000256" key="7">
    <source>
        <dbReference type="RuleBase" id="RU000394"/>
    </source>
</evidence>
<dbReference type="PANTHER" id="PTHR47969:SF15">
    <property type="entry name" value="CHROMOSOME-ASSOCIATED KINESIN KIF4A-RELATED"/>
    <property type="match status" value="1"/>
</dbReference>
<dbReference type="SMART" id="SM00129">
    <property type="entry name" value="KISc"/>
    <property type="match status" value="1"/>
</dbReference>
<gene>
    <name evidence="11" type="primary">Aste57867_25294</name>
    <name evidence="10" type="ORF">As57867_025216</name>
    <name evidence="11" type="ORF">ASTE57867_25294</name>
</gene>
<dbReference type="GO" id="GO:0008017">
    <property type="term" value="F:microtubule binding"/>
    <property type="evidence" value="ECO:0007669"/>
    <property type="project" value="InterPro"/>
</dbReference>
<sequence length="783" mass="85024">MHTSCGMDTLNGGGLAIPRSVESSVAVRPHTAVDFVRSRRPSPPPSATTTSLSLDDDRSVANERIKVFVRVRPPSAYELSLPPADMVSTTPTSLRMPSSSSSSSQIECSFDRIFSPDATQADLYASVQPLVADVIDGYNATIFAYGQTGTGKTHTILGMDEAERATRGSTPDVTLFAPSWGIIPRALCQLVETTAKSAQCSISCAYVQIYNEKIFDLLTDKKRQRPLGLREALDGTSDMVVQGLSTVPIASLSDVITFLKRGRLHRVVRETDMNAQSSRSHAILQVTLKSQSKDGLRRAKLNLVDLAGSEKWNKHAMKPGVEIEEMKNINTSLSALGNCIAALTQPGRKHIPYRDSSLTRLLQDSLGGNTRTVLIATITARASDETNRTIQFADRTRAVMQCVVLNQNVPMSPRQLHLGATASCSETLMGHVGLAAARAHIAKLKQKVHELVEQKEKQADVSERIQKYQAEMREKEQAIESLVAQNETYEKKLRDGQAQIQKLQQQIHAMSSTSTPPKQLETRAVPEVRSHPTNAYQTTSTKPHYQLHVSNNQLDPINAPSYTPPQKEARSWVVTSSSSSPPSEKLQPQRSNSSLYKSLYGANKQLQASAPTLQPIPSGTTTYPVPQQATVTPMMQTDTGGACHDHKLKGCVLCALRQKMGGSTFGPTTSYPPRPSPRNLTIIPALPKAAPYSTAQANDGSFCSVHHLNRCVLCSKKPHESKAGPIIGAKPSLPSTTDGTIICKPHGLTNCVLCARMQPPARASSFPSFATTSNTVNVKPVDR</sequence>
<dbReference type="OrthoDB" id="123929at2759"/>
<dbReference type="GO" id="GO:0005524">
    <property type="term" value="F:ATP binding"/>
    <property type="evidence" value="ECO:0007669"/>
    <property type="project" value="UniProtKB-UniRule"/>
</dbReference>
<dbReference type="InterPro" id="IPR001752">
    <property type="entry name" value="Kinesin_motor_dom"/>
</dbReference>
<keyword evidence="3 6" id="KW-0547">Nucleotide-binding</keyword>
<dbReference type="PANTHER" id="PTHR47969">
    <property type="entry name" value="CHROMOSOME-ASSOCIATED KINESIN KIF4A-RELATED"/>
    <property type="match status" value="1"/>
</dbReference>
<dbReference type="PROSITE" id="PS50067">
    <property type="entry name" value="KINESIN_MOTOR_2"/>
    <property type="match status" value="1"/>
</dbReference>
<dbReference type="GO" id="GO:0005875">
    <property type="term" value="C:microtubule associated complex"/>
    <property type="evidence" value="ECO:0007669"/>
    <property type="project" value="TreeGrafter"/>
</dbReference>
<dbReference type="InterPro" id="IPR027417">
    <property type="entry name" value="P-loop_NTPase"/>
</dbReference>
<evidence type="ECO:0000313" key="12">
    <source>
        <dbReference type="Proteomes" id="UP000332933"/>
    </source>
</evidence>
<evidence type="ECO:0000256" key="4">
    <source>
        <dbReference type="ARBA" id="ARBA00022840"/>
    </source>
</evidence>
<evidence type="ECO:0000313" key="11">
    <source>
        <dbReference type="EMBL" id="VFU01919.1"/>
    </source>
</evidence>
<evidence type="ECO:0000256" key="8">
    <source>
        <dbReference type="SAM" id="MobiDB-lite"/>
    </source>
</evidence>
<dbReference type="GO" id="GO:0005737">
    <property type="term" value="C:cytoplasm"/>
    <property type="evidence" value="ECO:0007669"/>
    <property type="project" value="UniProtKB-SubCell"/>
</dbReference>
<feature type="region of interest" description="Disordered" evidence="8">
    <location>
        <begin position="32"/>
        <end position="56"/>
    </location>
</feature>
<dbReference type="PRINTS" id="PR00380">
    <property type="entry name" value="KINESINHEAVY"/>
</dbReference>
<keyword evidence="12" id="KW-1185">Reference proteome</keyword>
<keyword evidence="7" id="KW-0493">Microtubule</keyword>
<dbReference type="SUPFAM" id="SSF52540">
    <property type="entry name" value="P-loop containing nucleoside triphosphate hydrolases"/>
    <property type="match status" value="1"/>
</dbReference>